<dbReference type="AlphaFoldDB" id="A0A1V4I7B1"/>
<comment type="caution">
    <text evidence="1">The sequence shown here is derived from an EMBL/GenBank/DDBJ whole genome shotgun (WGS) entry which is preliminary data.</text>
</comment>
<dbReference type="STRING" id="29349.CLOTH_10110"/>
<name>A0A1V4I7B1_9FIRM</name>
<reference evidence="1 2" key="1">
    <citation type="submission" date="2017-03" db="EMBL/GenBank/DDBJ databases">
        <title>Genome sequence of Clostridium thermoalcaliphilum DSM 7309.</title>
        <authorList>
            <person name="Poehlein A."/>
            <person name="Daniel R."/>
        </authorList>
    </citation>
    <scope>NUCLEOTIDE SEQUENCE [LARGE SCALE GENOMIC DNA]</scope>
    <source>
        <strain evidence="1 2">DSM 7309</strain>
    </source>
</reference>
<proteinExistence type="predicted"/>
<keyword evidence="2" id="KW-1185">Reference proteome</keyword>
<sequence>MEGDGFRRKKGINNVQKLKNISYMEGLSCKILKSLFGLTLIIKI</sequence>
<dbReference type="EMBL" id="MZGW01000003">
    <property type="protein sequence ID" value="OPJ55833.1"/>
    <property type="molecule type" value="Genomic_DNA"/>
</dbReference>
<gene>
    <name evidence="1" type="ORF">CLOTH_10110</name>
</gene>
<organism evidence="1 2">
    <name type="scientific">Alkalithermobacter paradoxus</name>
    <dbReference type="NCBI Taxonomy" id="29349"/>
    <lineage>
        <taxon>Bacteria</taxon>
        <taxon>Bacillati</taxon>
        <taxon>Bacillota</taxon>
        <taxon>Clostridia</taxon>
        <taxon>Peptostreptococcales</taxon>
        <taxon>Tepidibacteraceae</taxon>
        <taxon>Alkalithermobacter</taxon>
    </lineage>
</organism>
<accession>A0A1V4I7B1</accession>
<protein>
    <submittedName>
        <fullName evidence="1">Uncharacterized protein</fullName>
    </submittedName>
</protein>
<evidence type="ECO:0000313" key="1">
    <source>
        <dbReference type="EMBL" id="OPJ55833.1"/>
    </source>
</evidence>
<evidence type="ECO:0000313" key="2">
    <source>
        <dbReference type="Proteomes" id="UP000190140"/>
    </source>
</evidence>
<dbReference type="Proteomes" id="UP000190140">
    <property type="component" value="Unassembled WGS sequence"/>
</dbReference>